<comment type="caution">
    <text evidence="1">The sequence shown here is derived from an EMBL/GenBank/DDBJ whole genome shotgun (WGS) entry which is preliminary data.</text>
</comment>
<gene>
    <name evidence="1" type="ORF">LJ656_30415</name>
</gene>
<name>A0ABS8K4P5_9BURK</name>
<dbReference type="EMBL" id="JAJITD010000022">
    <property type="protein sequence ID" value="MCC8396894.1"/>
    <property type="molecule type" value="Genomic_DNA"/>
</dbReference>
<reference evidence="1 2" key="1">
    <citation type="submission" date="2021-11" db="EMBL/GenBank/DDBJ databases">
        <authorList>
            <person name="Oh E.-T."/>
            <person name="Kim S.-B."/>
        </authorList>
    </citation>
    <scope>NUCLEOTIDE SEQUENCE [LARGE SCALE GENOMIC DNA]</scope>
    <source>
        <strain evidence="1 2">MMS20-SJTR3</strain>
    </source>
</reference>
<sequence>MTTTALFDLLERLDAAKIYYTLSRNRPDTVLVSITVVGMRVEVDVFRDGHIEVCVFEGSEGPADDAAILERIIRENAD</sequence>
<dbReference type="RefSeq" id="WP_230513175.1">
    <property type="nucleotide sequence ID" value="NZ_JAJITD010000022.1"/>
</dbReference>
<accession>A0ABS8K4P5</accession>
<evidence type="ECO:0000313" key="2">
    <source>
        <dbReference type="Proteomes" id="UP001431019"/>
    </source>
</evidence>
<dbReference type="Proteomes" id="UP001431019">
    <property type="component" value="Unassembled WGS sequence"/>
</dbReference>
<evidence type="ECO:0000313" key="1">
    <source>
        <dbReference type="EMBL" id="MCC8396894.1"/>
    </source>
</evidence>
<keyword evidence="2" id="KW-1185">Reference proteome</keyword>
<organism evidence="1 2">
    <name type="scientific">Paraburkholderia sejongensis</name>
    <dbReference type="NCBI Taxonomy" id="2886946"/>
    <lineage>
        <taxon>Bacteria</taxon>
        <taxon>Pseudomonadati</taxon>
        <taxon>Pseudomonadota</taxon>
        <taxon>Betaproteobacteria</taxon>
        <taxon>Burkholderiales</taxon>
        <taxon>Burkholderiaceae</taxon>
        <taxon>Paraburkholderia</taxon>
    </lineage>
</organism>
<protein>
    <submittedName>
        <fullName evidence="1">Uncharacterized protein</fullName>
    </submittedName>
</protein>
<proteinExistence type="predicted"/>